<dbReference type="InterPro" id="IPR051461">
    <property type="entry name" value="UPF0750_membrane"/>
</dbReference>
<comment type="caution">
    <text evidence="8">The sequence shown here is derived from an EMBL/GenBank/DDBJ whole genome shotgun (WGS) entry which is preliminary data.</text>
</comment>
<reference evidence="8 9" key="1">
    <citation type="submission" date="2018-05" db="EMBL/GenBank/DDBJ databases">
        <title>Marinifilum breve JC075T sp. nov., a marine bacterium isolated from Yongle Blue Hole in the South China Sea.</title>
        <authorList>
            <person name="Fu T."/>
        </authorList>
    </citation>
    <scope>NUCLEOTIDE SEQUENCE [LARGE SCALE GENOMIC DNA]</scope>
    <source>
        <strain evidence="8 9">JC075</strain>
    </source>
</reference>
<feature type="transmembrane region" description="Helical" evidence="6">
    <location>
        <begin position="96"/>
        <end position="118"/>
    </location>
</feature>
<keyword evidence="9" id="KW-1185">Reference proteome</keyword>
<dbReference type="EMBL" id="QFLI01000002">
    <property type="protein sequence ID" value="PXY02480.1"/>
    <property type="molecule type" value="Genomic_DNA"/>
</dbReference>
<evidence type="ECO:0000256" key="2">
    <source>
        <dbReference type="ARBA" id="ARBA00022475"/>
    </source>
</evidence>
<evidence type="ECO:0000313" key="9">
    <source>
        <dbReference type="Proteomes" id="UP000248079"/>
    </source>
</evidence>
<feature type="transmembrane region" description="Helical" evidence="6">
    <location>
        <begin position="156"/>
        <end position="177"/>
    </location>
</feature>
<dbReference type="InterPro" id="IPR003740">
    <property type="entry name" value="YitT"/>
</dbReference>
<dbReference type="PIRSF" id="PIRSF006483">
    <property type="entry name" value="Membrane_protein_YitT"/>
    <property type="match status" value="1"/>
</dbReference>
<keyword evidence="5 6" id="KW-0472">Membrane</keyword>
<feature type="transmembrane region" description="Helical" evidence="6">
    <location>
        <begin position="198"/>
        <end position="219"/>
    </location>
</feature>
<keyword evidence="2" id="KW-1003">Cell membrane</keyword>
<evidence type="ECO:0000256" key="6">
    <source>
        <dbReference type="SAM" id="Phobius"/>
    </source>
</evidence>
<feature type="transmembrane region" description="Helical" evidence="6">
    <location>
        <begin position="130"/>
        <end position="150"/>
    </location>
</feature>
<sequence length="336" mass="36978">MAFIQKDAIFSGKWFYNYSLVIAGAFIMAAGFVFFIVPHDLVPGSIYGIGIVINKLTQGLFPQGLFGALNPDDYTGFFSSILYHFMDYSNDLFRKFGGGIPVGIASLAINIPLSFIGIKVLGPRFGIKTILSFVLCALFLDTITAWWGVIPLVDDVLLSCIFGGIFIGFGLGLILKARATSAGSDILAMIVAKFAKTPLGQTVIYIDFLIVLSCLYIQLDWQIPLYSLVVLFIIGKVTDITLQGSSYEKALFIVSDKYEEIKNKVIGDMNRGGTFLKGTGMYDGSEKNMIFMVVNRRELSMLQDYIHSIDPDAFVTVMETNEILGKGFKSLNDKPA</sequence>
<evidence type="ECO:0000313" key="8">
    <source>
        <dbReference type="EMBL" id="PXY02480.1"/>
    </source>
</evidence>
<dbReference type="InterPro" id="IPR019264">
    <property type="entry name" value="DUF2179"/>
</dbReference>
<protein>
    <submittedName>
        <fullName evidence="8">YitT family protein</fullName>
    </submittedName>
</protein>
<dbReference type="Gene3D" id="3.30.70.120">
    <property type="match status" value="1"/>
</dbReference>
<dbReference type="Pfam" id="PF10035">
    <property type="entry name" value="DUF2179"/>
    <property type="match status" value="1"/>
</dbReference>
<organism evidence="8 9">
    <name type="scientific">Marinifilum breve</name>
    <dbReference type="NCBI Taxonomy" id="2184082"/>
    <lineage>
        <taxon>Bacteria</taxon>
        <taxon>Pseudomonadati</taxon>
        <taxon>Bacteroidota</taxon>
        <taxon>Bacteroidia</taxon>
        <taxon>Marinilabiliales</taxon>
        <taxon>Marinifilaceae</taxon>
    </lineage>
</organism>
<dbReference type="Pfam" id="PF02588">
    <property type="entry name" value="YitT_membrane"/>
    <property type="match status" value="2"/>
</dbReference>
<proteinExistence type="predicted"/>
<evidence type="ECO:0000256" key="4">
    <source>
        <dbReference type="ARBA" id="ARBA00022989"/>
    </source>
</evidence>
<gene>
    <name evidence="8" type="ORF">DF185_07460</name>
</gene>
<feature type="domain" description="DUF2179" evidence="7">
    <location>
        <begin position="271"/>
        <end position="325"/>
    </location>
</feature>
<feature type="transmembrane region" description="Helical" evidence="6">
    <location>
        <begin position="15"/>
        <end position="37"/>
    </location>
</feature>
<dbReference type="PANTHER" id="PTHR33545">
    <property type="entry name" value="UPF0750 MEMBRANE PROTEIN YITT-RELATED"/>
    <property type="match status" value="1"/>
</dbReference>
<keyword evidence="3 6" id="KW-0812">Transmembrane</keyword>
<keyword evidence="4 6" id="KW-1133">Transmembrane helix</keyword>
<dbReference type="Proteomes" id="UP000248079">
    <property type="component" value="Unassembled WGS sequence"/>
</dbReference>
<evidence type="ECO:0000259" key="7">
    <source>
        <dbReference type="Pfam" id="PF10035"/>
    </source>
</evidence>
<dbReference type="PANTHER" id="PTHR33545:SF5">
    <property type="entry name" value="UPF0750 MEMBRANE PROTEIN YITT"/>
    <property type="match status" value="1"/>
</dbReference>
<dbReference type="RefSeq" id="WP_110360112.1">
    <property type="nucleotide sequence ID" value="NZ_QFLI01000002.1"/>
</dbReference>
<name>A0A2V4A532_9BACT</name>
<comment type="subcellular location">
    <subcellularLocation>
        <location evidence="1">Cell membrane</location>
        <topology evidence="1">Multi-pass membrane protein</topology>
    </subcellularLocation>
</comment>
<dbReference type="GO" id="GO:0005886">
    <property type="term" value="C:plasma membrane"/>
    <property type="evidence" value="ECO:0007669"/>
    <property type="project" value="UniProtKB-SubCell"/>
</dbReference>
<evidence type="ECO:0000256" key="3">
    <source>
        <dbReference type="ARBA" id="ARBA00022692"/>
    </source>
</evidence>
<evidence type="ECO:0000256" key="5">
    <source>
        <dbReference type="ARBA" id="ARBA00023136"/>
    </source>
</evidence>
<dbReference type="InterPro" id="IPR015867">
    <property type="entry name" value="N-reg_PII/ATP_PRibTrfase_C"/>
</dbReference>
<accession>A0A2V4A532</accession>
<dbReference type="OrthoDB" id="1422399at2"/>
<evidence type="ECO:0000256" key="1">
    <source>
        <dbReference type="ARBA" id="ARBA00004651"/>
    </source>
</evidence>
<dbReference type="AlphaFoldDB" id="A0A2V4A532"/>
<dbReference type="CDD" id="cd16380">
    <property type="entry name" value="YitT_C"/>
    <property type="match status" value="1"/>
</dbReference>